<feature type="domain" description="AMP-dependent synthetase/ligase" evidence="3">
    <location>
        <begin position="38"/>
        <end position="358"/>
    </location>
</feature>
<dbReference type="Pfam" id="PF23562">
    <property type="entry name" value="AMP-binding_C_3"/>
    <property type="match status" value="1"/>
</dbReference>
<dbReference type="InterPro" id="IPR042099">
    <property type="entry name" value="ANL_N_sf"/>
</dbReference>
<keyword evidence="7" id="KW-1185">Reference proteome</keyword>
<dbReference type="Proteomes" id="UP000001798">
    <property type="component" value="Chromosome 15"/>
</dbReference>
<dbReference type="RefSeq" id="XP_001553665.1">
    <property type="nucleotide sequence ID" value="XM_001553615.2"/>
</dbReference>
<gene>
    <name evidence="6" type="ORF">BCIN_15g00920</name>
</gene>
<dbReference type="Gene3D" id="3.40.50.720">
    <property type="entry name" value="NAD(P)-binding Rossmann-like Domain"/>
    <property type="match status" value="1"/>
</dbReference>
<evidence type="ECO:0000259" key="4">
    <source>
        <dbReference type="Pfam" id="PF00550"/>
    </source>
</evidence>
<dbReference type="PANTHER" id="PTHR43439">
    <property type="entry name" value="PHENYLACETATE-COENZYME A LIGASE"/>
    <property type="match status" value="1"/>
</dbReference>
<organism evidence="6 7">
    <name type="scientific">Botryotinia fuckeliana (strain B05.10)</name>
    <name type="common">Noble rot fungus</name>
    <name type="synonym">Botrytis cinerea</name>
    <dbReference type="NCBI Taxonomy" id="332648"/>
    <lineage>
        <taxon>Eukaryota</taxon>
        <taxon>Fungi</taxon>
        <taxon>Dikarya</taxon>
        <taxon>Ascomycota</taxon>
        <taxon>Pezizomycotina</taxon>
        <taxon>Leotiomycetes</taxon>
        <taxon>Helotiales</taxon>
        <taxon>Sclerotiniaceae</taxon>
        <taxon>Botrytis</taxon>
    </lineage>
</organism>
<dbReference type="SUPFAM" id="SSF56801">
    <property type="entry name" value="Acetyl-CoA synthetase-like"/>
    <property type="match status" value="1"/>
</dbReference>
<dbReference type="Pfam" id="PF00501">
    <property type="entry name" value="AMP-binding"/>
    <property type="match status" value="1"/>
</dbReference>
<evidence type="ECO:0000313" key="6">
    <source>
        <dbReference type="EMBL" id="ATZ57517.1"/>
    </source>
</evidence>
<feature type="domain" description="Carrier" evidence="4">
    <location>
        <begin position="578"/>
        <end position="641"/>
    </location>
</feature>
<reference evidence="6 7" key="2">
    <citation type="journal article" date="2012" name="Eukaryot. Cell">
        <title>Genome update of Botrytis cinerea strains B05.10 and T4.</title>
        <authorList>
            <person name="Staats M."/>
            <person name="van Kan J.A."/>
        </authorList>
    </citation>
    <scope>NUCLEOTIDE SEQUENCE [LARGE SCALE GENOMIC DNA]</scope>
    <source>
        <strain evidence="6 7">B05.10</strain>
    </source>
</reference>
<dbReference type="Pfam" id="PF00550">
    <property type="entry name" value="PP-binding"/>
    <property type="match status" value="1"/>
</dbReference>
<feature type="domain" description="Thioester reductase (TE)" evidence="5">
    <location>
        <begin position="698"/>
        <end position="939"/>
    </location>
</feature>
<proteinExistence type="predicted"/>
<dbReference type="Pfam" id="PF07993">
    <property type="entry name" value="NAD_binding_4"/>
    <property type="match status" value="1"/>
</dbReference>
<dbReference type="InterPro" id="IPR000873">
    <property type="entry name" value="AMP-dep_synth/lig_dom"/>
</dbReference>
<reference evidence="6 7" key="3">
    <citation type="journal article" date="2017" name="Mol. Plant Pathol.">
        <title>A gapless genome sequence of the fungus Botrytis cinerea.</title>
        <authorList>
            <person name="Van Kan J.A."/>
            <person name="Stassen J.H."/>
            <person name="Mosbach A."/>
            <person name="Van Der Lee T.A."/>
            <person name="Faino L."/>
            <person name="Farmer A.D."/>
            <person name="Papasotiriou D.G."/>
            <person name="Zhou S."/>
            <person name="Seidl M.F."/>
            <person name="Cottam E."/>
            <person name="Edel D."/>
            <person name="Hahn M."/>
            <person name="Schwartz D.C."/>
            <person name="Dietrich R.A."/>
            <person name="Widdison S."/>
            <person name="Scalliet G."/>
        </authorList>
    </citation>
    <scope>NUCLEOTIDE SEQUENCE [LARGE SCALE GENOMIC DNA]</scope>
    <source>
        <strain evidence="6 7">B05.10</strain>
    </source>
</reference>
<reference evidence="6 7" key="1">
    <citation type="journal article" date="2011" name="PLoS Genet.">
        <title>Genomic analysis of the necrotrophic fungal pathogens Sclerotinia sclerotiorum and Botrytis cinerea.</title>
        <authorList>
            <person name="Amselem J."/>
            <person name="Cuomo C.A."/>
            <person name="van Kan J.A."/>
            <person name="Viaud M."/>
            <person name="Benito E.P."/>
            <person name="Couloux A."/>
            <person name="Coutinho P.M."/>
            <person name="de Vries R.P."/>
            <person name="Dyer P.S."/>
            <person name="Fillinger S."/>
            <person name="Fournier E."/>
            <person name="Gout L."/>
            <person name="Hahn M."/>
            <person name="Kohn L."/>
            <person name="Lapalu N."/>
            <person name="Plummer K.M."/>
            <person name="Pradier J.M."/>
            <person name="Quevillon E."/>
            <person name="Sharon A."/>
            <person name="Simon A."/>
            <person name="ten Have A."/>
            <person name="Tudzynski B."/>
            <person name="Tudzynski P."/>
            <person name="Wincker P."/>
            <person name="Andrew M."/>
            <person name="Anthouard V."/>
            <person name="Beever R.E."/>
            <person name="Beffa R."/>
            <person name="Benoit I."/>
            <person name="Bouzid O."/>
            <person name="Brault B."/>
            <person name="Chen Z."/>
            <person name="Choquer M."/>
            <person name="Collemare J."/>
            <person name="Cotton P."/>
            <person name="Danchin E.G."/>
            <person name="Da Silva C."/>
            <person name="Gautier A."/>
            <person name="Giraud C."/>
            <person name="Giraud T."/>
            <person name="Gonzalez C."/>
            <person name="Grossetete S."/>
            <person name="Guldener U."/>
            <person name="Henrissat B."/>
            <person name="Howlett B.J."/>
            <person name="Kodira C."/>
            <person name="Kretschmer M."/>
            <person name="Lappartient A."/>
            <person name="Leroch M."/>
            <person name="Levis C."/>
            <person name="Mauceli E."/>
            <person name="Neuveglise C."/>
            <person name="Oeser B."/>
            <person name="Pearson M."/>
            <person name="Poulain J."/>
            <person name="Poussereau N."/>
            <person name="Quesneville H."/>
            <person name="Rascle C."/>
            <person name="Schumacher J."/>
            <person name="Segurens B."/>
            <person name="Sexton A."/>
            <person name="Silva E."/>
            <person name="Sirven C."/>
            <person name="Soanes D.M."/>
            <person name="Talbot N.J."/>
            <person name="Templeton M."/>
            <person name="Yandava C."/>
            <person name="Yarden O."/>
            <person name="Zeng Q."/>
            <person name="Rollins J.A."/>
            <person name="Lebrun M.H."/>
            <person name="Dickman M."/>
        </authorList>
    </citation>
    <scope>NUCLEOTIDE SEQUENCE [LARGE SCALE GENOMIC DNA]</scope>
    <source>
        <strain evidence="6 7">B05.10</strain>
    </source>
</reference>
<dbReference type="InterPro" id="IPR036736">
    <property type="entry name" value="ACP-like_sf"/>
</dbReference>
<keyword evidence="2" id="KW-0597">Phosphoprotein</keyword>
<evidence type="ECO:0000256" key="1">
    <source>
        <dbReference type="ARBA" id="ARBA00022450"/>
    </source>
</evidence>
<evidence type="ECO:0000259" key="5">
    <source>
        <dbReference type="Pfam" id="PF07993"/>
    </source>
</evidence>
<name>A0A384K4Q1_BOTFB</name>
<dbReference type="KEGG" id="bfu:BCIN_15g00920"/>
<dbReference type="SUPFAM" id="SSF51735">
    <property type="entry name" value="NAD(P)-binding Rossmann-fold domains"/>
    <property type="match status" value="1"/>
</dbReference>
<dbReference type="VEuPathDB" id="FungiDB:Bcin15g00920"/>
<dbReference type="InterPro" id="IPR036291">
    <property type="entry name" value="NAD(P)-bd_dom_sf"/>
</dbReference>
<dbReference type="OMA" id="KFVCYGG"/>
<dbReference type="PANTHER" id="PTHR43439:SF2">
    <property type="entry name" value="ENZYME, PUTATIVE (JCVI)-RELATED"/>
    <property type="match status" value="1"/>
</dbReference>
<dbReference type="Gene3D" id="3.40.50.12780">
    <property type="entry name" value="N-terminal domain of ligase-like"/>
    <property type="match status" value="1"/>
</dbReference>
<accession>A0A384K4Q1</accession>
<evidence type="ECO:0000259" key="3">
    <source>
        <dbReference type="Pfam" id="PF00501"/>
    </source>
</evidence>
<protein>
    <recommendedName>
        <fullName evidence="8">NRPS-like enzyme</fullName>
    </recommendedName>
</protein>
<dbReference type="InterPro" id="IPR020845">
    <property type="entry name" value="AMP-binding_CS"/>
</dbReference>
<dbReference type="PROSITE" id="PS00455">
    <property type="entry name" value="AMP_BINDING"/>
    <property type="match status" value="1"/>
</dbReference>
<keyword evidence="1" id="KW-0596">Phosphopantetheine</keyword>
<dbReference type="InterPro" id="IPR051414">
    <property type="entry name" value="Adenylate-forming_Reductase"/>
</dbReference>
<dbReference type="GeneID" id="5434206"/>
<dbReference type="Gene3D" id="1.10.1200.10">
    <property type="entry name" value="ACP-like"/>
    <property type="match status" value="1"/>
</dbReference>
<dbReference type="EMBL" id="CP009819">
    <property type="protein sequence ID" value="ATZ57517.1"/>
    <property type="molecule type" value="Genomic_DNA"/>
</dbReference>
<sequence>MTSHAINGAGAPVPQAKTLLVHIVDHMAKTKPQALYAEFPTSPVTYDEGFRRVTYKDFANAINGVAWCLHGNLGAGKELETLAYIGPNNLIYPSLILGAAKAGYKVLLLSPRNSVAAQLDLIKATRCRTFITSGRPLPSVAAILAAAGSALQTLEIPTVEDLLATPSQHYPYDKTFDEVCDEPLVVMHTSGSTGFPKPISWTHGFCAAYATSLSLSPPAGFESVDKMYEGNRIFVMFPPFHAACILHVLVNGITFQSSVILPLQAAIPSAQSLSGALKNNKIDVAFVVPSILEEISKSPELLGYISSKLETVVYSGGDLPLGCGNIVASRVKVINFYGSTEGASLPLVSLTEDMAREDWKYLHIHPNAGVEFRPYNDTVYELFIVREKNFENHQPIFKTFPDLQEYQTRDLFVPHSSKPNRWSHYGRSDDIIVLVNGEKTYPVPTEQHILSSHHEISGVIVAGSQRFQTSLLLEVTSKEELTPSRKLTIVEAIWPSIEKANTTCPTHARIARSHIFFVPSDRPMIRTPKGTIMRAASLAQYNKELDVLYETADQTSIEFSTASIPQLDLHDFGSLISYLKRTISTFTSVTFDDEDNFFINGMDSLQALLFARNLKRAFNLPQLAVNDIYSNPSLILLARALQHASRQEQDMSPSLLAETRVKRIEHLIAEYYSLIDRIPSSEHSPVSLSGTKSGSILLTGSTGGLGSYILQRLLTTATTAHVYCLNRSTDSKSLQIERNRSRDLLTEFPKDRVTFLSADLSKSKLGLGDEVYNYLLQNVTQIIHNAWPVNFHINLSSYHPHLLGVVNLAKFASEASRSPSFLYISSVSAVSNFTSVSDSVNRIPETIINEALASESMGYGESKYISERILDYASKKIQVKVNIARVGQIAGPIQGPSVWGRDEWFPSLMISSSFVGAVPNSLGLDLDRIDWIPVDALSEILLELCQFPQHGKEIDGAKVFNLVNPRQEKWGNFLATVIEVLSSCNSAGKRIEKISLKSWIQKVEDTVDHQSHHRTVESNEKETCFNRLVELNPAIKLIHFYRAEEKSKKGKEWETERAQMQSKRLQNLGKVENIWLEKWIKAWMNNNFTNSNKSSGAGE</sequence>
<dbReference type="InterPro" id="IPR013120">
    <property type="entry name" value="FAR_NAD-bd"/>
</dbReference>
<evidence type="ECO:0000313" key="7">
    <source>
        <dbReference type="Proteomes" id="UP000001798"/>
    </source>
</evidence>
<dbReference type="AlphaFoldDB" id="A0A384K4Q1"/>
<evidence type="ECO:0000256" key="2">
    <source>
        <dbReference type="ARBA" id="ARBA00022553"/>
    </source>
</evidence>
<evidence type="ECO:0008006" key="8">
    <source>
        <dbReference type="Google" id="ProtNLM"/>
    </source>
</evidence>
<dbReference type="OrthoDB" id="429813at2759"/>
<dbReference type="InterPro" id="IPR009081">
    <property type="entry name" value="PP-bd_ACP"/>
</dbReference>